<evidence type="ECO:0000313" key="5">
    <source>
        <dbReference type="EMBL" id="XBJ29430.1"/>
    </source>
</evidence>
<dbReference type="AlphaFoldDB" id="A0AAU7E7H3"/>
<evidence type="ECO:0000256" key="1">
    <source>
        <dbReference type="ARBA" id="ARBA00022448"/>
    </source>
</evidence>
<dbReference type="Gene3D" id="3.40.50.300">
    <property type="entry name" value="P-loop containing nucleotide triphosphate hydrolases"/>
    <property type="match status" value="1"/>
</dbReference>
<organism evidence="5">
    <name type="scientific">Campylobacter sp. CCS1377</name>
    <dbReference type="NCBI Taxonomy" id="3158229"/>
    <lineage>
        <taxon>Bacteria</taxon>
        <taxon>Pseudomonadati</taxon>
        <taxon>Campylobacterota</taxon>
        <taxon>Epsilonproteobacteria</taxon>
        <taxon>Campylobacterales</taxon>
        <taxon>Campylobacteraceae</taxon>
        <taxon>Campylobacter</taxon>
    </lineage>
</organism>
<dbReference type="InterPro" id="IPR017871">
    <property type="entry name" value="ABC_transporter-like_CS"/>
</dbReference>
<protein>
    <submittedName>
        <fullName evidence="5">ATP-binding cassette domain-containing protein</fullName>
    </submittedName>
</protein>
<keyword evidence="2" id="KW-0547">Nucleotide-binding</keyword>
<dbReference type="InterPro" id="IPR003439">
    <property type="entry name" value="ABC_transporter-like_ATP-bd"/>
</dbReference>
<keyword evidence="3 5" id="KW-0067">ATP-binding</keyword>
<dbReference type="InterPro" id="IPR050319">
    <property type="entry name" value="ABC_transp_ATP-bind"/>
</dbReference>
<dbReference type="GO" id="GO:0055085">
    <property type="term" value="P:transmembrane transport"/>
    <property type="evidence" value="ECO:0007669"/>
    <property type="project" value="UniProtKB-ARBA"/>
</dbReference>
<evidence type="ECO:0000256" key="2">
    <source>
        <dbReference type="ARBA" id="ARBA00022741"/>
    </source>
</evidence>
<dbReference type="InterPro" id="IPR003593">
    <property type="entry name" value="AAA+_ATPase"/>
</dbReference>
<dbReference type="InterPro" id="IPR027417">
    <property type="entry name" value="P-loop_NTPase"/>
</dbReference>
<gene>
    <name evidence="5" type="ORF">AAH949_00930</name>
</gene>
<feature type="domain" description="ABC transporter" evidence="4">
    <location>
        <begin position="3"/>
        <end position="226"/>
    </location>
</feature>
<dbReference type="PANTHER" id="PTHR43776">
    <property type="entry name" value="TRANSPORT ATP-BINDING PROTEIN"/>
    <property type="match status" value="1"/>
</dbReference>
<name>A0AAU7E7H3_9BACT</name>
<dbReference type="RefSeq" id="WP_348518696.1">
    <property type="nucleotide sequence ID" value="NZ_CP155620.1"/>
</dbReference>
<dbReference type="EMBL" id="CP155620">
    <property type="protein sequence ID" value="XBJ29430.1"/>
    <property type="molecule type" value="Genomic_DNA"/>
</dbReference>
<keyword evidence="1" id="KW-0813">Transport</keyword>
<sequence>MLLKLDNVSKFYTLKRHWYLKKEKNCIFKNISFNLAKGQNLLLSGQSGCGKSTLAKMIAMLENIDEGEIKFQNHSLNSLKFEEQRELRKKLQFVFQDQKTALHPCKKVKTLLFDVYQNFSLKVNLEEILAFFDLFELKKEVLELKPFYLSGGQAARIGLIRALIIKPELLILDETTASLDYLSEKKILKFLNKLGEQTLMSCIFISHKNTLIKNYCHKEFSLDKVL</sequence>
<reference evidence="5" key="1">
    <citation type="submission" date="2024-05" db="EMBL/GenBank/DDBJ databases">
        <title>Campylobacter coli isolated from environmental waters in Slovenia.</title>
        <authorList>
            <person name="Zautner A.E."/>
            <person name="Bunk B."/>
            <person name="Riedel T."/>
            <person name="Sproeer C."/>
        </authorList>
    </citation>
    <scope>NUCLEOTIDE SEQUENCE</scope>
    <source>
        <strain evidence="5">CCS1377</strain>
    </source>
</reference>
<accession>A0AAU7E7H3</accession>
<dbReference type="GO" id="GO:0005524">
    <property type="term" value="F:ATP binding"/>
    <property type="evidence" value="ECO:0007669"/>
    <property type="project" value="UniProtKB-KW"/>
</dbReference>
<dbReference type="PROSITE" id="PS50893">
    <property type="entry name" value="ABC_TRANSPORTER_2"/>
    <property type="match status" value="1"/>
</dbReference>
<dbReference type="GO" id="GO:0016887">
    <property type="term" value="F:ATP hydrolysis activity"/>
    <property type="evidence" value="ECO:0007669"/>
    <property type="project" value="InterPro"/>
</dbReference>
<dbReference type="Pfam" id="PF00005">
    <property type="entry name" value="ABC_tran"/>
    <property type="match status" value="1"/>
</dbReference>
<proteinExistence type="predicted"/>
<dbReference type="PROSITE" id="PS00211">
    <property type="entry name" value="ABC_TRANSPORTER_1"/>
    <property type="match status" value="1"/>
</dbReference>
<evidence type="ECO:0000256" key="3">
    <source>
        <dbReference type="ARBA" id="ARBA00022840"/>
    </source>
</evidence>
<dbReference type="SUPFAM" id="SSF52540">
    <property type="entry name" value="P-loop containing nucleoside triphosphate hydrolases"/>
    <property type="match status" value="1"/>
</dbReference>
<evidence type="ECO:0000259" key="4">
    <source>
        <dbReference type="PROSITE" id="PS50893"/>
    </source>
</evidence>
<dbReference type="SMART" id="SM00382">
    <property type="entry name" value="AAA"/>
    <property type="match status" value="1"/>
</dbReference>